<evidence type="ECO:0000313" key="3">
    <source>
        <dbReference type="Proteomes" id="UP001153954"/>
    </source>
</evidence>
<dbReference type="EMBL" id="CAKOGL010000008">
    <property type="protein sequence ID" value="CAH2089962.1"/>
    <property type="molecule type" value="Genomic_DNA"/>
</dbReference>
<evidence type="ECO:0000313" key="2">
    <source>
        <dbReference type="EMBL" id="CAH2089962.1"/>
    </source>
</evidence>
<accession>A0AAU9TWT3</accession>
<gene>
    <name evidence="2" type="ORF">EEDITHA_LOCUS5965</name>
</gene>
<dbReference type="InterPro" id="IPR029526">
    <property type="entry name" value="PGBD"/>
</dbReference>
<protein>
    <recommendedName>
        <fullName evidence="1">PiggyBac transposable element-derived protein domain-containing protein</fullName>
    </recommendedName>
</protein>
<evidence type="ECO:0000259" key="1">
    <source>
        <dbReference type="Pfam" id="PF13843"/>
    </source>
</evidence>
<dbReference type="Proteomes" id="UP001153954">
    <property type="component" value="Unassembled WGS sequence"/>
</dbReference>
<comment type="caution">
    <text evidence="2">The sequence shown here is derived from an EMBL/GenBank/DDBJ whole genome shotgun (WGS) entry which is preliminary data.</text>
</comment>
<dbReference type="GO" id="GO:0043565">
    <property type="term" value="F:sequence-specific DNA binding"/>
    <property type="evidence" value="ECO:0007669"/>
    <property type="project" value="TreeGrafter"/>
</dbReference>
<organism evidence="2 3">
    <name type="scientific">Euphydryas editha</name>
    <name type="common">Edith's checkerspot</name>
    <dbReference type="NCBI Taxonomy" id="104508"/>
    <lineage>
        <taxon>Eukaryota</taxon>
        <taxon>Metazoa</taxon>
        <taxon>Ecdysozoa</taxon>
        <taxon>Arthropoda</taxon>
        <taxon>Hexapoda</taxon>
        <taxon>Insecta</taxon>
        <taxon>Pterygota</taxon>
        <taxon>Neoptera</taxon>
        <taxon>Endopterygota</taxon>
        <taxon>Lepidoptera</taxon>
        <taxon>Glossata</taxon>
        <taxon>Ditrysia</taxon>
        <taxon>Papilionoidea</taxon>
        <taxon>Nymphalidae</taxon>
        <taxon>Nymphalinae</taxon>
        <taxon>Euphydryas</taxon>
    </lineage>
</organism>
<name>A0AAU9TWT3_EUPED</name>
<dbReference type="Pfam" id="PF13843">
    <property type="entry name" value="DDE_Tnp_1_7"/>
    <property type="match status" value="1"/>
</dbReference>
<dbReference type="PANTHER" id="PTHR47055:SF3">
    <property type="entry name" value="PHORBOL-ESTER_DAG-TYPE DOMAIN-CONTAINING PROTEIN"/>
    <property type="match status" value="1"/>
</dbReference>
<sequence length="186" mass="21441">MRFIHASDNNSLDKNDKMTKLRPLMNNLKQKFLDHTPIEQHLTYDESMIEYFGRHGCKQCIRNKPIRFGYKCWCLNNSSGYLTNLEVYQGSIPGTNTEDEQNFGKATAPMLSMIRELPETMRRQNLQFFFDNLFTGIPLLVHLKNMGYGGTGTLRQNRLPKECPIAKVDTMKKELGALMNSLVKVT</sequence>
<keyword evidence="3" id="KW-1185">Reference proteome</keyword>
<dbReference type="PANTHER" id="PTHR47055">
    <property type="entry name" value="DDE_TNP_1_7 DOMAIN-CONTAINING PROTEIN"/>
    <property type="match status" value="1"/>
</dbReference>
<feature type="domain" description="PiggyBac transposable element-derived protein" evidence="1">
    <location>
        <begin position="3"/>
        <end position="164"/>
    </location>
</feature>
<reference evidence="2" key="1">
    <citation type="submission" date="2022-03" db="EMBL/GenBank/DDBJ databases">
        <authorList>
            <person name="Tunstrom K."/>
        </authorList>
    </citation>
    <scope>NUCLEOTIDE SEQUENCE</scope>
</reference>
<dbReference type="AlphaFoldDB" id="A0AAU9TWT3"/>
<dbReference type="InterPro" id="IPR052638">
    <property type="entry name" value="PiggyBac_TE-derived"/>
</dbReference>
<proteinExistence type="predicted"/>